<sequence>MVPDLVENNNSGTGTQNNNSGAGRQYNAHTITIVSERDSSFLADLRVTDPRDDKSRIERTKGGLLRDVYRWILDHDDYQRWREGSDNRLLWIKGDPGKGKTMLLCGIIDELKKDGCDPAYFFCQATDFRLNTATGVLRGLLYLLLIDQPSLVGRLRGKHDHAGKRLFEDANAWDVLCEMIMSILRDGTLPDVVLAIDALDECIMELPQLLDFIVKLSSTPVKIIVTSRNWPEIEYGLAHNVQTPRICLELNERSVSTAVRHYISYKVNELARRKKYDDATRAQVHAYLTSKADGTFLWVALVYEQLAGIQAPARSSELHQLVSDALQFLRYHRAGIEETPLQTYCSALVFSPESSIIRQLFEHELPGWILTKPLANDVWDSCELTLVDDMMYDITSVVFSPDGSMLACTSDTGGIKLCDTVTGELLGTWYYGWRSAHSVDFAPDGATLAAALGDNTVKILTVKGQDLKTLLGHTEAVLSVSFSRAGKRLASASSDGTIKLWDTTTYRLLWTLAGHKGAVNSVIFSADGTTVASASDDWTVKVWNPSTGTCLQTLKGHGWKVDSVAFMADGSQLASTSLNRFVKIWNLSTGQYVIVGDNDSPIRVFTLRNGTLYVCAWRRSPLVELRDAKTHRILRELWDHEMDPMCMDVSADNMLLASASGDCAIKLWNLNTVHWQQPVACPERKATTPRPSFARHQDVKSVAISHSGRHFASLSDTESNVRVWDCETGRLVGVLQVPPTLSGKATWQAVAFLSETRIVAAHYGCFEEDKDAHVWDLAQESCLLTLKDVLKHGLFDTMAFSQNNAILATANAYFAQICVWDAVTGQCIATVPVPG</sequence>
<dbReference type="EMBL" id="JASAOK010000043">
    <property type="protein sequence ID" value="KAK6215747.1"/>
    <property type="molecule type" value="Genomic_DNA"/>
</dbReference>
<dbReference type="Pfam" id="PF00400">
    <property type="entry name" value="WD40"/>
    <property type="match status" value="7"/>
</dbReference>
<dbReference type="Gene3D" id="3.40.50.300">
    <property type="entry name" value="P-loop containing nucleotide triphosphate hydrolases"/>
    <property type="match status" value="1"/>
</dbReference>
<dbReference type="PROSITE" id="PS50294">
    <property type="entry name" value="WD_REPEATS_REGION"/>
    <property type="match status" value="3"/>
</dbReference>
<evidence type="ECO:0000259" key="5">
    <source>
        <dbReference type="PROSITE" id="PS50837"/>
    </source>
</evidence>
<dbReference type="InterPro" id="IPR015943">
    <property type="entry name" value="WD40/YVTN_repeat-like_dom_sf"/>
</dbReference>
<keyword evidence="7" id="KW-1185">Reference proteome</keyword>
<dbReference type="InterPro" id="IPR007111">
    <property type="entry name" value="NACHT_NTPase"/>
</dbReference>
<dbReference type="SUPFAM" id="SSF50974">
    <property type="entry name" value="Nitrous oxide reductase, N-terminal domain"/>
    <property type="match status" value="1"/>
</dbReference>
<dbReference type="PROSITE" id="PS50082">
    <property type="entry name" value="WD_REPEATS_2"/>
    <property type="match status" value="4"/>
</dbReference>
<dbReference type="PRINTS" id="PR00320">
    <property type="entry name" value="GPROTEINBRPT"/>
</dbReference>
<accession>A0AAV9TA78</accession>
<dbReference type="SMART" id="SM00320">
    <property type="entry name" value="WD40"/>
    <property type="match status" value="7"/>
</dbReference>
<dbReference type="PROSITE" id="PS50837">
    <property type="entry name" value="NACHT"/>
    <property type="match status" value="1"/>
</dbReference>
<name>A0AAV9TA78_9PEZI</name>
<feature type="repeat" description="WD" evidence="3">
    <location>
        <begin position="470"/>
        <end position="511"/>
    </location>
</feature>
<dbReference type="Pfam" id="PF24883">
    <property type="entry name" value="NPHP3_N"/>
    <property type="match status" value="1"/>
</dbReference>
<evidence type="ECO:0000256" key="3">
    <source>
        <dbReference type="PROSITE-ProRule" id="PRU00221"/>
    </source>
</evidence>
<evidence type="ECO:0000256" key="1">
    <source>
        <dbReference type="ARBA" id="ARBA00022574"/>
    </source>
</evidence>
<dbReference type="InterPro" id="IPR001680">
    <property type="entry name" value="WD40_rpt"/>
</dbReference>
<keyword evidence="1 3" id="KW-0853">WD repeat</keyword>
<organism evidence="6 7">
    <name type="scientific">Colletotrichum tabaci</name>
    <dbReference type="NCBI Taxonomy" id="1209068"/>
    <lineage>
        <taxon>Eukaryota</taxon>
        <taxon>Fungi</taxon>
        <taxon>Dikarya</taxon>
        <taxon>Ascomycota</taxon>
        <taxon>Pezizomycotina</taxon>
        <taxon>Sordariomycetes</taxon>
        <taxon>Hypocreomycetidae</taxon>
        <taxon>Glomerellales</taxon>
        <taxon>Glomerellaceae</taxon>
        <taxon>Colletotrichum</taxon>
        <taxon>Colletotrichum destructivum species complex</taxon>
    </lineage>
</organism>
<dbReference type="InterPro" id="IPR020472">
    <property type="entry name" value="WD40_PAC1"/>
</dbReference>
<evidence type="ECO:0000256" key="4">
    <source>
        <dbReference type="SAM" id="MobiDB-lite"/>
    </source>
</evidence>
<dbReference type="CDD" id="cd00200">
    <property type="entry name" value="WD40"/>
    <property type="match status" value="1"/>
</dbReference>
<keyword evidence="2" id="KW-0677">Repeat</keyword>
<dbReference type="InterPro" id="IPR011047">
    <property type="entry name" value="Quinoprotein_ADH-like_sf"/>
</dbReference>
<dbReference type="SUPFAM" id="SSF50998">
    <property type="entry name" value="Quinoprotein alcohol dehydrogenase-like"/>
    <property type="match status" value="1"/>
</dbReference>
<dbReference type="InterPro" id="IPR011045">
    <property type="entry name" value="N2O_reductase_N"/>
</dbReference>
<feature type="domain" description="NACHT" evidence="5">
    <location>
        <begin position="88"/>
        <end position="228"/>
    </location>
</feature>
<dbReference type="SUPFAM" id="SSF52540">
    <property type="entry name" value="P-loop containing nucleoside triphosphate hydrolases"/>
    <property type="match status" value="1"/>
</dbReference>
<protein>
    <submittedName>
        <fullName evidence="6">Vegetative incompatibility protein HET-E-1</fullName>
    </submittedName>
</protein>
<dbReference type="InterPro" id="IPR019775">
    <property type="entry name" value="WD40_repeat_CS"/>
</dbReference>
<feature type="repeat" description="WD" evidence="3">
    <location>
        <begin position="637"/>
        <end position="672"/>
    </location>
</feature>
<feature type="repeat" description="WD" evidence="3">
    <location>
        <begin position="512"/>
        <end position="553"/>
    </location>
</feature>
<reference evidence="6 7" key="1">
    <citation type="submission" date="2023-04" db="EMBL/GenBank/DDBJ databases">
        <title>Colletotrichum tabacum stain YC1 causing leaf anthracnose on Nicotiana tabacum(L.) cv.</title>
        <authorList>
            <person name="Ji Z."/>
            <person name="Wang M."/>
            <person name="Zhang J."/>
            <person name="Wang N."/>
            <person name="Zhou Z."/>
        </authorList>
    </citation>
    <scope>NUCLEOTIDE SEQUENCE [LARGE SCALE GENOMIC DNA]</scope>
    <source>
        <strain evidence="6 7">YC1</strain>
    </source>
</reference>
<gene>
    <name evidence="6" type="ORF">QIS74_08766</name>
</gene>
<dbReference type="InterPro" id="IPR056884">
    <property type="entry name" value="NPHP3-like_N"/>
</dbReference>
<comment type="caution">
    <text evidence="6">The sequence shown here is derived from an EMBL/GenBank/DDBJ whole genome shotgun (WGS) entry which is preliminary data.</text>
</comment>
<evidence type="ECO:0000313" key="7">
    <source>
        <dbReference type="Proteomes" id="UP001327957"/>
    </source>
</evidence>
<evidence type="ECO:0000256" key="2">
    <source>
        <dbReference type="ARBA" id="ARBA00022737"/>
    </source>
</evidence>
<dbReference type="AlphaFoldDB" id="A0AAV9TA78"/>
<dbReference type="Proteomes" id="UP001327957">
    <property type="component" value="Unassembled WGS sequence"/>
</dbReference>
<feature type="region of interest" description="Disordered" evidence="4">
    <location>
        <begin position="1"/>
        <end position="24"/>
    </location>
</feature>
<dbReference type="PANTHER" id="PTHR19848">
    <property type="entry name" value="WD40 REPEAT PROTEIN"/>
    <property type="match status" value="1"/>
</dbReference>
<evidence type="ECO:0000313" key="6">
    <source>
        <dbReference type="EMBL" id="KAK6215747.1"/>
    </source>
</evidence>
<feature type="compositionally biased region" description="Low complexity" evidence="4">
    <location>
        <begin position="8"/>
        <end position="21"/>
    </location>
</feature>
<dbReference type="PANTHER" id="PTHR19848:SF8">
    <property type="entry name" value="F-BOX AND WD REPEAT DOMAIN CONTAINING 7"/>
    <property type="match status" value="1"/>
</dbReference>
<dbReference type="PROSITE" id="PS00678">
    <property type="entry name" value="WD_REPEATS_1"/>
    <property type="match status" value="3"/>
</dbReference>
<proteinExistence type="predicted"/>
<feature type="repeat" description="WD" evidence="3">
    <location>
        <begin position="554"/>
        <end position="595"/>
    </location>
</feature>
<dbReference type="InterPro" id="IPR027417">
    <property type="entry name" value="P-loop_NTPase"/>
</dbReference>
<dbReference type="Gene3D" id="2.130.10.10">
    <property type="entry name" value="YVTN repeat-like/Quinoprotein amine dehydrogenase"/>
    <property type="match status" value="4"/>
</dbReference>